<dbReference type="GO" id="GO:0005634">
    <property type="term" value="C:nucleus"/>
    <property type="evidence" value="ECO:0007669"/>
    <property type="project" value="UniProtKB-SubCell"/>
</dbReference>
<comment type="similarity">
    <text evidence="6">Belongs to the WRKY group III family.</text>
</comment>
<evidence type="ECO:0000256" key="6">
    <source>
        <dbReference type="ARBA" id="ARBA00060850"/>
    </source>
</evidence>
<dbReference type="Proteomes" id="UP001202328">
    <property type="component" value="Unassembled WGS sequence"/>
</dbReference>
<gene>
    <name evidence="9" type="ORF">MKW98_031766</name>
</gene>
<keyword evidence="10" id="KW-1185">Reference proteome</keyword>
<feature type="compositionally biased region" description="Polar residues" evidence="7">
    <location>
        <begin position="234"/>
        <end position="247"/>
    </location>
</feature>
<dbReference type="FunFam" id="2.20.25.80:FF:000009">
    <property type="entry name" value="WRKY transcription factor 53"/>
    <property type="match status" value="1"/>
</dbReference>
<dbReference type="Gene3D" id="2.20.25.80">
    <property type="entry name" value="WRKY domain"/>
    <property type="match status" value="1"/>
</dbReference>
<dbReference type="SMART" id="SM00774">
    <property type="entry name" value="WRKY"/>
    <property type="match status" value="1"/>
</dbReference>
<evidence type="ECO:0000256" key="4">
    <source>
        <dbReference type="ARBA" id="ARBA00023163"/>
    </source>
</evidence>
<evidence type="ECO:0000313" key="10">
    <source>
        <dbReference type="Proteomes" id="UP001202328"/>
    </source>
</evidence>
<keyword evidence="4" id="KW-0804">Transcription</keyword>
<evidence type="ECO:0000256" key="5">
    <source>
        <dbReference type="ARBA" id="ARBA00023242"/>
    </source>
</evidence>
<dbReference type="AlphaFoldDB" id="A0AAD4X9M0"/>
<keyword evidence="2" id="KW-0805">Transcription regulation</keyword>
<dbReference type="EMBL" id="JAJJMB010014022">
    <property type="protein sequence ID" value="KAI3864174.1"/>
    <property type="molecule type" value="Genomic_DNA"/>
</dbReference>
<evidence type="ECO:0000256" key="2">
    <source>
        <dbReference type="ARBA" id="ARBA00023015"/>
    </source>
</evidence>
<dbReference type="PANTHER" id="PTHR32096:SF146">
    <property type="entry name" value="WRKY TRANSCRIPTION FACTOR 19-RELATED"/>
    <property type="match status" value="1"/>
</dbReference>
<feature type="region of interest" description="Disordered" evidence="7">
    <location>
        <begin position="258"/>
        <end position="282"/>
    </location>
</feature>
<sequence length="340" mass="37817">MERKYSIKDDDWDQRPLMELTQAKGLVEQLQTHVMDSPSATNTSKELMTKITSSYKASLSILNGVKFEGGENSLSMLKGGETSLSKLNGRIKLETGENSLSIKCQPRWKEQVRVCERSGLQGPLDDGYSWRKYGQKDIFGAAHPRAYFRCAHRVAQGCLSNKQVQRSDEDPSIFDVTYQGLHTCNQVSHLLPGQPPNKEDQKLKNPQETLLNFKTGCHVKVEDFNSLLEPKSASFSLPSASTPNPNSSKREKKTVIFSSPEPQPHNRSMDSSFHPPSASPTISDASLFPPYRANNFGGGKNLQFDHNDFASVTASGISSPSQDFGLDFYVDFNSDIPFSR</sequence>
<dbReference type="SUPFAM" id="SSF118290">
    <property type="entry name" value="WRKY DNA-binding domain"/>
    <property type="match status" value="1"/>
</dbReference>
<dbReference type="Pfam" id="PF03106">
    <property type="entry name" value="WRKY"/>
    <property type="match status" value="1"/>
</dbReference>
<evidence type="ECO:0000256" key="7">
    <source>
        <dbReference type="SAM" id="MobiDB-lite"/>
    </source>
</evidence>
<evidence type="ECO:0000256" key="1">
    <source>
        <dbReference type="ARBA" id="ARBA00004123"/>
    </source>
</evidence>
<evidence type="ECO:0000256" key="3">
    <source>
        <dbReference type="ARBA" id="ARBA00023125"/>
    </source>
</evidence>
<evidence type="ECO:0000313" key="9">
    <source>
        <dbReference type="EMBL" id="KAI3864174.1"/>
    </source>
</evidence>
<dbReference type="GO" id="GO:0000976">
    <property type="term" value="F:transcription cis-regulatory region binding"/>
    <property type="evidence" value="ECO:0007669"/>
    <property type="project" value="TreeGrafter"/>
</dbReference>
<keyword evidence="5" id="KW-0539">Nucleus</keyword>
<dbReference type="InterPro" id="IPR044810">
    <property type="entry name" value="WRKY_plant"/>
</dbReference>
<reference evidence="9" key="1">
    <citation type="submission" date="2022-04" db="EMBL/GenBank/DDBJ databases">
        <title>A functionally conserved STORR gene fusion in Papaver species that diverged 16.8 million years ago.</title>
        <authorList>
            <person name="Catania T."/>
        </authorList>
    </citation>
    <scope>NUCLEOTIDE SEQUENCE</scope>
    <source>
        <strain evidence="9">S-188037</strain>
    </source>
</reference>
<evidence type="ECO:0000259" key="8">
    <source>
        <dbReference type="PROSITE" id="PS50811"/>
    </source>
</evidence>
<feature type="region of interest" description="Disordered" evidence="7">
    <location>
        <begin position="234"/>
        <end position="253"/>
    </location>
</feature>
<keyword evidence="3" id="KW-0238">DNA-binding</keyword>
<name>A0AAD4X9M0_9MAGN</name>
<dbReference type="InterPro" id="IPR036576">
    <property type="entry name" value="WRKY_dom_sf"/>
</dbReference>
<protein>
    <recommendedName>
        <fullName evidence="8">WRKY domain-containing protein</fullName>
    </recommendedName>
</protein>
<feature type="domain" description="WRKY" evidence="8">
    <location>
        <begin position="119"/>
        <end position="182"/>
    </location>
</feature>
<accession>A0AAD4X9M0</accession>
<dbReference type="InterPro" id="IPR003657">
    <property type="entry name" value="WRKY_dom"/>
</dbReference>
<dbReference type="PANTHER" id="PTHR32096">
    <property type="entry name" value="WRKY TRANSCRIPTION FACTOR 30-RELATED-RELATED"/>
    <property type="match status" value="1"/>
</dbReference>
<dbReference type="GO" id="GO:0003700">
    <property type="term" value="F:DNA-binding transcription factor activity"/>
    <property type="evidence" value="ECO:0007669"/>
    <property type="project" value="InterPro"/>
</dbReference>
<comment type="caution">
    <text evidence="9">The sequence shown here is derived from an EMBL/GenBank/DDBJ whole genome shotgun (WGS) entry which is preliminary data.</text>
</comment>
<dbReference type="GO" id="GO:0009751">
    <property type="term" value="P:response to salicylic acid"/>
    <property type="evidence" value="ECO:0007669"/>
    <property type="project" value="UniProtKB-ARBA"/>
</dbReference>
<dbReference type="GO" id="GO:0042542">
    <property type="term" value="P:response to hydrogen peroxide"/>
    <property type="evidence" value="ECO:0007669"/>
    <property type="project" value="UniProtKB-ARBA"/>
</dbReference>
<dbReference type="PROSITE" id="PS50811">
    <property type="entry name" value="WRKY"/>
    <property type="match status" value="1"/>
</dbReference>
<comment type="subcellular location">
    <subcellularLocation>
        <location evidence="1">Nucleus</location>
    </subcellularLocation>
</comment>
<dbReference type="GO" id="GO:0010193">
    <property type="term" value="P:response to ozone"/>
    <property type="evidence" value="ECO:0007669"/>
    <property type="project" value="UniProtKB-ARBA"/>
</dbReference>
<organism evidence="9 10">
    <name type="scientific">Papaver atlanticum</name>
    <dbReference type="NCBI Taxonomy" id="357466"/>
    <lineage>
        <taxon>Eukaryota</taxon>
        <taxon>Viridiplantae</taxon>
        <taxon>Streptophyta</taxon>
        <taxon>Embryophyta</taxon>
        <taxon>Tracheophyta</taxon>
        <taxon>Spermatophyta</taxon>
        <taxon>Magnoliopsida</taxon>
        <taxon>Ranunculales</taxon>
        <taxon>Papaveraceae</taxon>
        <taxon>Papaveroideae</taxon>
        <taxon>Papaver</taxon>
    </lineage>
</organism>
<dbReference type="GO" id="GO:0010150">
    <property type="term" value="P:leaf senescence"/>
    <property type="evidence" value="ECO:0007669"/>
    <property type="project" value="UniProtKB-ARBA"/>
</dbReference>
<proteinExistence type="inferred from homology"/>